<gene>
    <name evidence="1" type="ORF">KP79_PYT08500</name>
</gene>
<dbReference type="OrthoDB" id="6095319at2759"/>
<sequence>MSTHKSIKTSLERAKTSLGLKSSNRERMESVSELMMALESERQLEQVMMNSVEKWTEIVDEITTNMDSATTSESEWKTRFHDQRLFNQMLTKEIGQIKTELYMLKQGDAGMTLPVMGESESSSSSNSRQSQVYIKSLEEKLKSLESKRKLGVHTTVLSLVSKRIK</sequence>
<reference evidence="1 2" key="1">
    <citation type="journal article" date="2017" name="Nat. Ecol. Evol.">
        <title>Scallop genome provides insights into evolution of bilaterian karyotype and development.</title>
        <authorList>
            <person name="Wang S."/>
            <person name="Zhang J."/>
            <person name="Jiao W."/>
            <person name="Li J."/>
            <person name="Xun X."/>
            <person name="Sun Y."/>
            <person name="Guo X."/>
            <person name="Huan P."/>
            <person name="Dong B."/>
            <person name="Zhang L."/>
            <person name="Hu X."/>
            <person name="Sun X."/>
            <person name="Wang J."/>
            <person name="Zhao C."/>
            <person name="Wang Y."/>
            <person name="Wang D."/>
            <person name="Huang X."/>
            <person name="Wang R."/>
            <person name="Lv J."/>
            <person name="Li Y."/>
            <person name="Zhang Z."/>
            <person name="Liu B."/>
            <person name="Lu W."/>
            <person name="Hui Y."/>
            <person name="Liang J."/>
            <person name="Zhou Z."/>
            <person name="Hou R."/>
            <person name="Li X."/>
            <person name="Liu Y."/>
            <person name="Li H."/>
            <person name="Ning X."/>
            <person name="Lin Y."/>
            <person name="Zhao L."/>
            <person name="Xing Q."/>
            <person name="Dou J."/>
            <person name="Li Y."/>
            <person name="Mao J."/>
            <person name="Guo H."/>
            <person name="Dou H."/>
            <person name="Li T."/>
            <person name="Mu C."/>
            <person name="Jiang W."/>
            <person name="Fu Q."/>
            <person name="Fu X."/>
            <person name="Miao Y."/>
            <person name="Liu J."/>
            <person name="Yu Q."/>
            <person name="Li R."/>
            <person name="Liao H."/>
            <person name="Li X."/>
            <person name="Kong Y."/>
            <person name="Jiang Z."/>
            <person name="Chourrout D."/>
            <person name="Li R."/>
            <person name="Bao Z."/>
        </authorList>
    </citation>
    <scope>NUCLEOTIDE SEQUENCE [LARGE SCALE GENOMIC DNA]</scope>
    <source>
        <strain evidence="1 2">PY_sf001</strain>
    </source>
</reference>
<dbReference type="Proteomes" id="UP000242188">
    <property type="component" value="Unassembled WGS sequence"/>
</dbReference>
<accession>A0A210PEA3</accession>
<keyword evidence="2" id="KW-1185">Reference proteome</keyword>
<name>A0A210PEA3_MIZYE</name>
<protein>
    <submittedName>
        <fullName evidence="1">Uncharacterized protein</fullName>
    </submittedName>
</protein>
<organism evidence="1 2">
    <name type="scientific">Mizuhopecten yessoensis</name>
    <name type="common">Japanese scallop</name>
    <name type="synonym">Patinopecten yessoensis</name>
    <dbReference type="NCBI Taxonomy" id="6573"/>
    <lineage>
        <taxon>Eukaryota</taxon>
        <taxon>Metazoa</taxon>
        <taxon>Spiralia</taxon>
        <taxon>Lophotrochozoa</taxon>
        <taxon>Mollusca</taxon>
        <taxon>Bivalvia</taxon>
        <taxon>Autobranchia</taxon>
        <taxon>Pteriomorphia</taxon>
        <taxon>Pectinida</taxon>
        <taxon>Pectinoidea</taxon>
        <taxon>Pectinidae</taxon>
        <taxon>Mizuhopecten</taxon>
    </lineage>
</organism>
<comment type="caution">
    <text evidence="1">The sequence shown here is derived from an EMBL/GenBank/DDBJ whole genome shotgun (WGS) entry which is preliminary data.</text>
</comment>
<dbReference type="EMBL" id="NEDP02076749">
    <property type="protein sequence ID" value="OWF34807.1"/>
    <property type="molecule type" value="Genomic_DNA"/>
</dbReference>
<dbReference type="AlphaFoldDB" id="A0A210PEA3"/>
<evidence type="ECO:0000313" key="1">
    <source>
        <dbReference type="EMBL" id="OWF34807.1"/>
    </source>
</evidence>
<proteinExistence type="predicted"/>
<evidence type="ECO:0000313" key="2">
    <source>
        <dbReference type="Proteomes" id="UP000242188"/>
    </source>
</evidence>